<dbReference type="GO" id="GO:0005681">
    <property type="term" value="C:spliceosomal complex"/>
    <property type="evidence" value="ECO:0007669"/>
    <property type="project" value="UniProtKB-KW"/>
</dbReference>
<dbReference type="AlphaFoldDB" id="W1NL44"/>
<keyword evidence="2" id="KW-0677">Repeat</keyword>
<sequence length="158" mass="18068">MIEFGSHIWFSHAEEVLGLKVDAIIRGGISKYTDEVGWLWTSLADYYLRRGLYEKARDIYEEGMTIVVTVRDFAMIFDSYTQFKESMVATRIDSLNLHDDENKGSNDRRKDENEGSEKSGVGSKLEDDNGQGPRLLVEGLSKKTFVGFWLNDENDIDL</sequence>
<dbReference type="Gramene" id="ERM95969">
    <property type="protein sequence ID" value="ERM95969"/>
    <property type="gene ID" value="AMTR_s00060p00215630"/>
</dbReference>
<dbReference type="eggNOG" id="KOG2047">
    <property type="taxonomic scope" value="Eukaryota"/>
</dbReference>
<dbReference type="Pfam" id="PF23220">
    <property type="entry name" value="HAT_Syf1_M"/>
    <property type="match status" value="1"/>
</dbReference>
<dbReference type="STRING" id="13333.W1NL44"/>
<evidence type="ECO:0000256" key="1">
    <source>
        <dbReference type="ARBA" id="ARBA00022728"/>
    </source>
</evidence>
<dbReference type="Proteomes" id="UP000017836">
    <property type="component" value="Unassembled WGS sequence"/>
</dbReference>
<dbReference type="HOGENOM" id="CLU_1671699_0_0_1"/>
<dbReference type="GO" id="GO:0000398">
    <property type="term" value="P:mRNA splicing, via spliceosome"/>
    <property type="evidence" value="ECO:0007669"/>
    <property type="project" value="InterPro"/>
</dbReference>
<dbReference type="InterPro" id="IPR045075">
    <property type="entry name" value="Syf1-like"/>
</dbReference>
<dbReference type="EMBL" id="KI397373">
    <property type="protein sequence ID" value="ERM95969.1"/>
    <property type="molecule type" value="Genomic_DNA"/>
</dbReference>
<evidence type="ECO:0000259" key="4">
    <source>
        <dbReference type="Pfam" id="PF23220"/>
    </source>
</evidence>
<dbReference type="PANTHER" id="PTHR11246:SF5">
    <property type="entry name" value="PRE-MRNA-SPLICING FACTOR SYF1"/>
    <property type="match status" value="1"/>
</dbReference>
<organism evidence="5 6">
    <name type="scientific">Amborella trichopoda</name>
    <dbReference type="NCBI Taxonomy" id="13333"/>
    <lineage>
        <taxon>Eukaryota</taxon>
        <taxon>Viridiplantae</taxon>
        <taxon>Streptophyta</taxon>
        <taxon>Embryophyta</taxon>
        <taxon>Tracheophyta</taxon>
        <taxon>Spermatophyta</taxon>
        <taxon>Magnoliopsida</taxon>
        <taxon>Amborellales</taxon>
        <taxon>Amborellaceae</taxon>
        <taxon>Amborella</taxon>
    </lineage>
</organism>
<feature type="region of interest" description="Disordered" evidence="3">
    <location>
        <begin position="99"/>
        <end position="132"/>
    </location>
</feature>
<evidence type="ECO:0000313" key="6">
    <source>
        <dbReference type="Proteomes" id="UP000017836"/>
    </source>
</evidence>
<accession>W1NL44</accession>
<feature type="domain" description="Pre-mRNA-splicing factor SYF1 central HAT repeats" evidence="4">
    <location>
        <begin position="10"/>
        <end position="109"/>
    </location>
</feature>
<proteinExistence type="predicted"/>
<evidence type="ECO:0000256" key="2">
    <source>
        <dbReference type="ARBA" id="ARBA00022737"/>
    </source>
</evidence>
<keyword evidence="1" id="KW-0747">Spliceosome</keyword>
<evidence type="ECO:0000256" key="3">
    <source>
        <dbReference type="SAM" id="MobiDB-lite"/>
    </source>
</evidence>
<reference evidence="6" key="1">
    <citation type="journal article" date="2013" name="Science">
        <title>The Amborella genome and the evolution of flowering plants.</title>
        <authorList>
            <consortium name="Amborella Genome Project"/>
        </authorList>
    </citation>
    <scope>NUCLEOTIDE SEQUENCE [LARGE SCALE GENOMIC DNA]</scope>
</reference>
<keyword evidence="6" id="KW-1185">Reference proteome</keyword>
<protein>
    <recommendedName>
        <fullName evidence="4">Pre-mRNA-splicing factor SYF1 central HAT repeats domain-containing protein</fullName>
    </recommendedName>
</protein>
<feature type="compositionally biased region" description="Basic and acidic residues" evidence="3">
    <location>
        <begin position="99"/>
        <end position="117"/>
    </location>
</feature>
<keyword evidence="1" id="KW-0508">mRNA splicing</keyword>
<keyword evidence="1" id="KW-0507">mRNA processing</keyword>
<gene>
    <name evidence="5" type="ORF">AMTR_s00060p00215630</name>
</gene>
<dbReference type="InterPro" id="IPR056350">
    <property type="entry name" value="HAT_Syf1_central"/>
</dbReference>
<name>W1NL44_AMBTC</name>
<evidence type="ECO:0000313" key="5">
    <source>
        <dbReference type="EMBL" id="ERM95969.1"/>
    </source>
</evidence>
<dbReference type="PANTHER" id="PTHR11246">
    <property type="entry name" value="PRE-MRNA SPLICING FACTOR"/>
    <property type="match status" value="1"/>
</dbReference>